<dbReference type="PANTHER" id="PTHR24409">
    <property type="entry name" value="ZINC FINGER PROTEIN 142"/>
    <property type="match status" value="1"/>
</dbReference>
<dbReference type="GO" id="GO:0008270">
    <property type="term" value="F:zinc ion binding"/>
    <property type="evidence" value="ECO:0007669"/>
    <property type="project" value="UniProtKB-UniRule"/>
</dbReference>
<evidence type="ECO:0008006" key="17">
    <source>
        <dbReference type="Google" id="ProtNLM"/>
    </source>
</evidence>
<evidence type="ECO:0000256" key="2">
    <source>
        <dbReference type="ARBA" id="ARBA00006991"/>
    </source>
</evidence>
<sequence length="490" mass="56545">MEVITVKDFSSICRFCLHRAREMNLISSVPSAAIFQAISGIEVADVLPEKMCLACMESFQSFSSFIEKSKANIQKLQNIYETFFHEVKADDSSFYNLEDEEFSNSFENNHAIQEDGSCKPLAGVKCEHCNKEYSQSTKCHCLKPEESQTKNSPKKRNLLSKRVRCRNCKVSFKTREELSAHCKNGFTCSLKDYQCPTCNRCFKKQHKLNNHMRSHTKIAPFKCPDCDKAFKFQQNLKRHILIHKGIKKFKCEDCGKSFSRAHVLNDHKNIHTGHNPYICDYCGKGFKRYANHFIHVYRHKLLNGEVNQADEKKLYLQLQCSVCNKIFASRGSLENHLTLHQEEPREKKFLCTDCGKGFASNSQLQCHMRIHTGDRPFECTECDKRFKQRSAFSIHKLVHSGTKPYQCSLCQQVFSQSGHLKIHMRVHSGEKPFTCDFCGRKFALNGNLKVHTRTHTGERPFVCSVCQKAYYNSSSLKKHMKTHEQHLSGD</sequence>
<keyword evidence="9" id="KW-0804">Transcription</keyword>
<reference evidence="15" key="2">
    <citation type="submission" date="2024-08" db="UniProtKB">
        <authorList>
            <consortium name="EnsemblMetazoa"/>
        </authorList>
    </citation>
    <scope>IDENTIFICATION</scope>
</reference>
<evidence type="ECO:0000256" key="5">
    <source>
        <dbReference type="ARBA" id="ARBA00022771"/>
    </source>
</evidence>
<dbReference type="FunFam" id="3.30.160.60:FF:000624">
    <property type="entry name" value="zinc finger protein 697"/>
    <property type="match status" value="1"/>
</dbReference>
<evidence type="ECO:0000313" key="16">
    <source>
        <dbReference type="Proteomes" id="UP000019118"/>
    </source>
</evidence>
<dbReference type="FunFam" id="3.30.160.60:FF:000931">
    <property type="entry name" value="zinc finger protein 697"/>
    <property type="match status" value="1"/>
</dbReference>
<keyword evidence="5 11" id="KW-0863">Zinc-finger</keyword>
<feature type="domain" description="C2H2-type" evidence="13">
    <location>
        <begin position="433"/>
        <end position="460"/>
    </location>
</feature>
<feature type="domain" description="C2H2-type" evidence="13">
    <location>
        <begin position="318"/>
        <end position="345"/>
    </location>
</feature>
<comment type="similarity">
    <text evidence="2">Belongs to the krueppel C2H2-type zinc-finger protein family.</text>
</comment>
<evidence type="ECO:0000256" key="8">
    <source>
        <dbReference type="ARBA" id="ARBA00023125"/>
    </source>
</evidence>
<evidence type="ECO:0000256" key="4">
    <source>
        <dbReference type="ARBA" id="ARBA00022737"/>
    </source>
</evidence>
<dbReference type="PROSITE" id="PS51915">
    <property type="entry name" value="ZAD"/>
    <property type="match status" value="1"/>
</dbReference>
<evidence type="ECO:0000256" key="11">
    <source>
        <dbReference type="PROSITE-ProRule" id="PRU00042"/>
    </source>
</evidence>
<reference evidence="16" key="1">
    <citation type="journal article" date="2013" name="Genome Biol.">
        <title>Draft genome of the mountain pine beetle, Dendroctonus ponderosae Hopkins, a major forest pest.</title>
        <authorList>
            <person name="Keeling C.I."/>
            <person name="Yuen M.M."/>
            <person name="Liao N.Y."/>
            <person name="Docking T.R."/>
            <person name="Chan S.K."/>
            <person name="Taylor G.A."/>
            <person name="Palmquist D.L."/>
            <person name="Jackman S.D."/>
            <person name="Nguyen A."/>
            <person name="Li M."/>
            <person name="Henderson H."/>
            <person name="Janes J.K."/>
            <person name="Zhao Y."/>
            <person name="Pandoh P."/>
            <person name="Moore R."/>
            <person name="Sperling F.A."/>
            <person name="Huber D.P."/>
            <person name="Birol I."/>
            <person name="Jones S.J."/>
            <person name="Bohlmann J."/>
        </authorList>
    </citation>
    <scope>NUCLEOTIDE SEQUENCE</scope>
</reference>
<keyword evidence="7" id="KW-0805">Transcription regulation</keyword>
<accession>A0AAR5NX43</accession>
<dbReference type="EnsemblMetazoa" id="XM_019897806.1">
    <property type="protein sequence ID" value="XP_019753365.1"/>
    <property type="gene ID" value="LOC109532761"/>
</dbReference>
<evidence type="ECO:0000256" key="6">
    <source>
        <dbReference type="ARBA" id="ARBA00022833"/>
    </source>
</evidence>
<evidence type="ECO:0000256" key="10">
    <source>
        <dbReference type="ARBA" id="ARBA00023242"/>
    </source>
</evidence>
<feature type="domain" description="C2H2-type" evidence="13">
    <location>
        <begin position="461"/>
        <end position="483"/>
    </location>
</feature>
<proteinExistence type="inferred from homology"/>
<dbReference type="InterPro" id="IPR012934">
    <property type="entry name" value="Znf_AD"/>
</dbReference>
<dbReference type="PROSITE" id="PS00028">
    <property type="entry name" value="ZINC_FINGER_C2H2_1"/>
    <property type="match status" value="10"/>
</dbReference>
<feature type="domain" description="C2H2-type" evidence="13">
    <location>
        <begin position="405"/>
        <end position="432"/>
    </location>
</feature>
<evidence type="ECO:0000256" key="7">
    <source>
        <dbReference type="ARBA" id="ARBA00023015"/>
    </source>
</evidence>
<feature type="domain" description="C2H2-type" evidence="13">
    <location>
        <begin position="377"/>
        <end position="404"/>
    </location>
</feature>
<evidence type="ECO:0000256" key="12">
    <source>
        <dbReference type="PROSITE-ProRule" id="PRU01263"/>
    </source>
</evidence>
<protein>
    <recommendedName>
        <fullName evidence="17">Protein krueppel</fullName>
    </recommendedName>
</protein>
<comment type="subcellular location">
    <subcellularLocation>
        <location evidence="1">Nucleus</location>
    </subcellularLocation>
</comment>
<dbReference type="GO" id="GO:0000981">
    <property type="term" value="F:DNA-binding transcription factor activity, RNA polymerase II-specific"/>
    <property type="evidence" value="ECO:0007669"/>
    <property type="project" value="TreeGrafter"/>
</dbReference>
<feature type="binding site" evidence="12">
    <location>
        <position position="16"/>
    </location>
    <ligand>
        <name>Zn(2+)</name>
        <dbReference type="ChEBI" id="CHEBI:29105"/>
    </ligand>
</feature>
<feature type="binding site" evidence="12">
    <location>
        <position position="52"/>
    </location>
    <ligand>
        <name>Zn(2+)</name>
        <dbReference type="ChEBI" id="CHEBI:29105"/>
    </ligand>
</feature>
<feature type="binding site" evidence="12">
    <location>
        <position position="55"/>
    </location>
    <ligand>
        <name>Zn(2+)</name>
        <dbReference type="ChEBI" id="CHEBI:29105"/>
    </ligand>
</feature>
<keyword evidence="8" id="KW-0238">DNA-binding</keyword>
<keyword evidence="10" id="KW-0539">Nucleus</keyword>
<evidence type="ECO:0000313" key="15">
    <source>
        <dbReference type="EnsemblMetazoa" id="XP_019753365.1"/>
    </source>
</evidence>
<dbReference type="Proteomes" id="UP000019118">
    <property type="component" value="Unassembled WGS sequence"/>
</dbReference>
<dbReference type="InterPro" id="IPR013087">
    <property type="entry name" value="Znf_C2H2_type"/>
</dbReference>
<dbReference type="FunFam" id="3.30.160.60:FF:000765">
    <property type="entry name" value="Zinc finger 45-like"/>
    <property type="match status" value="1"/>
</dbReference>
<evidence type="ECO:0000256" key="1">
    <source>
        <dbReference type="ARBA" id="ARBA00004123"/>
    </source>
</evidence>
<dbReference type="FunFam" id="3.30.160.60:FF:000761">
    <property type="entry name" value="Zinc finger protein 449"/>
    <property type="match status" value="1"/>
</dbReference>
<dbReference type="Pfam" id="PF12874">
    <property type="entry name" value="zf-met"/>
    <property type="match status" value="1"/>
</dbReference>
<keyword evidence="4" id="KW-0677">Repeat</keyword>
<feature type="domain" description="C2H2-type" evidence="13">
    <location>
        <begin position="349"/>
        <end position="376"/>
    </location>
</feature>
<keyword evidence="6 12" id="KW-0862">Zinc</keyword>
<dbReference type="GO" id="GO:0032502">
    <property type="term" value="P:developmental process"/>
    <property type="evidence" value="ECO:0007669"/>
    <property type="project" value="UniProtKB-ARBA"/>
</dbReference>
<dbReference type="SUPFAM" id="SSF57667">
    <property type="entry name" value="beta-beta-alpha zinc fingers"/>
    <property type="match status" value="6"/>
</dbReference>
<dbReference type="FunFam" id="3.30.160.60:FF:000202">
    <property type="entry name" value="Zinc finger protein 574"/>
    <property type="match status" value="1"/>
</dbReference>
<feature type="domain" description="ZAD" evidence="14">
    <location>
        <begin position="11"/>
        <end position="79"/>
    </location>
</feature>
<feature type="binding site" evidence="12">
    <location>
        <position position="13"/>
    </location>
    <ligand>
        <name>Zn(2+)</name>
        <dbReference type="ChEBI" id="CHEBI:29105"/>
    </ligand>
</feature>
<dbReference type="Pfam" id="PF00096">
    <property type="entry name" value="zf-C2H2"/>
    <property type="match status" value="8"/>
</dbReference>
<evidence type="ECO:0000259" key="13">
    <source>
        <dbReference type="PROSITE" id="PS50157"/>
    </source>
</evidence>
<dbReference type="SMART" id="SM00355">
    <property type="entry name" value="ZnF_C2H2"/>
    <property type="match status" value="11"/>
</dbReference>
<keyword evidence="16" id="KW-1185">Reference proteome</keyword>
<feature type="domain" description="C2H2-type" evidence="13">
    <location>
        <begin position="193"/>
        <end position="220"/>
    </location>
</feature>
<dbReference type="PANTHER" id="PTHR24409:SF295">
    <property type="entry name" value="AZ2-RELATED"/>
    <property type="match status" value="1"/>
</dbReference>
<dbReference type="GO" id="GO:0045893">
    <property type="term" value="P:positive regulation of DNA-templated transcription"/>
    <property type="evidence" value="ECO:0007669"/>
    <property type="project" value="UniProtKB-ARBA"/>
</dbReference>
<dbReference type="FunFam" id="3.30.160.60:FF:000075">
    <property type="entry name" value="Putative zinc finger protein 536"/>
    <property type="match status" value="1"/>
</dbReference>
<feature type="domain" description="C2H2-type" evidence="13">
    <location>
        <begin position="249"/>
        <end position="276"/>
    </location>
</feature>
<dbReference type="SMART" id="SM00868">
    <property type="entry name" value="zf-AD"/>
    <property type="match status" value="1"/>
</dbReference>
<dbReference type="FunFam" id="3.30.160.60:FF:001031">
    <property type="entry name" value="zinc finger protein 341 isoform X1"/>
    <property type="match status" value="1"/>
</dbReference>
<dbReference type="GO" id="GO:0005634">
    <property type="term" value="C:nucleus"/>
    <property type="evidence" value="ECO:0007669"/>
    <property type="project" value="UniProtKB-SubCell"/>
</dbReference>
<dbReference type="InterPro" id="IPR036236">
    <property type="entry name" value="Znf_C2H2_sf"/>
</dbReference>
<feature type="domain" description="C2H2-type" evidence="13">
    <location>
        <begin position="277"/>
        <end position="299"/>
    </location>
</feature>
<evidence type="ECO:0000256" key="3">
    <source>
        <dbReference type="ARBA" id="ARBA00022723"/>
    </source>
</evidence>
<evidence type="ECO:0000259" key="14">
    <source>
        <dbReference type="PROSITE" id="PS51915"/>
    </source>
</evidence>
<organism evidence="15 16">
    <name type="scientific">Dendroctonus ponderosae</name>
    <name type="common">Mountain pine beetle</name>
    <dbReference type="NCBI Taxonomy" id="77166"/>
    <lineage>
        <taxon>Eukaryota</taxon>
        <taxon>Metazoa</taxon>
        <taxon>Ecdysozoa</taxon>
        <taxon>Arthropoda</taxon>
        <taxon>Hexapoda</taxon>
        <taxon>Insecta</taxon>
        <taxon>Pterygota</taxon>
        <taxon>Neoptera</taxon>
        <taxon>Endopterygota</taxon>
        <taxon>Coleoptera</taxon>
        <taxon>Polyphaga</taxon>
        <taxon>Cucujiformia</taxon>
        <taxon>Curculionidae</taxon>
        <taxon>Scolytinae</taxon>
        <taxon>Dendroctonus</taxon>
    </lineage>
</organism>
<dbReference type="GO" id="GO:0000977">
    <property type="term" value="F:RNA polymerase II transcription regulatory region sequence-specific DNA binding"/>
    <property type="evidence" value="ECO:0007669"/>
    <property type="project" value="TreeGrafter"/>
</dbReference>
<feature type="domain" description="C2H2-type" evidence="13">
    <location>
        <begin position="221"/>
        <end position="248"/>
    </location>
</feature>
<evidence type="ECO:0000256" key="9">
    <source>
        <dbReference type="ARBA" id="ARBA00023163"/>
    </source>
</evidence>
<keyword evidence="3 12" id="KW-0479">Metal-binding</keyword>
<dbReference type="AlphaFoldDB" id="A0AAR5NX43"/>
<dbReference type="Gene3D" id="3.30.160.60">
    <property type="entry name" value="Classic Zinc Finger"/>
    <property type="match status" value="10"/>
</dbReference>
<dbReference type="FunFam" id="3.30.160.60:FF:000145">
    <property type="entry name" value="Zinc finger protein 574"/>
    <property type="match status" value="1"/>
</dbReference>
<name>A0AAR5NX43_DENPD</name>
<dbReference type="PROSITE" id="PS50157">
    <property type="entry name" value="ZINC_FINGER_C2H2_2"/>
    <property type="match status" value="10"/>
</dbReference>